<keyword evidence="2" id="KW-0812">Transmembrane</keyword>
<gene>
    <name evidence="3" type="ORF">NQ314_008368</name>
</gene>
<dbReference type="Proteomes" id="UP001162156">
    <property type="component" value="Unassembled WGS sequence"/>
</dbReference>
<organism evidence="3 4">
    <name type="scientific">Rhamnusium bicolor</name>
    <dbReference type="NCBI Taxonomy" id="1586634"/>
    <lineage>
        <taxon>Eukaryota</taxon>
        <taxon>Metazoa</taxon>
        <taxon>Ecdysozoa</taxon>
        <taxon>Arthropoda</taxon>
        <taxon>Hexapoda</taxon>
        <taxon>Insecta</taxon>
        <taxon>Pterygota</taxon>
        <taxon>Neoptera</taxon>
        <taxon>Endopterygota</taxon>
        <taxon>Coleoptera</taxon>
        <taxon>Polyphaga</taxon>
        <taxon>Cucujiformia</taxon>
        <taxon>Chrysomeloidea</taxon>
        <taxon>Cerambycidae</taxon>
        <taxon>Lepturinae</taxon>
        <taxon>Rhagiini</taxon>
        <taxon>Rhamnusium</taxon>
    </lineage>
</organism>
<protein>
    <submittedName>
        <fullName evidence="3">Uncharacterized protein</fullName>
    </submittedName>
</protein>
<feature type="transmembrane region" description="Helical" evidence="2">
    <location>
        <begin position="93"/>
        <end position="111"/>
    </location>
</feature>
<feature type="transmembrane region" description="Helical" evidence="2">
    <location>
        <begin position="123"/>
        <end position="139"/>
    </location>
</feature>
<dbReference type="InterPro" id="IPR052728">
    <property type="entry name" value="O2_lipid_transport_reg"/>
</dbReference>
<proteinExistence type="predicted"/>
<comment type="caution">
    <text evidence="3">The sequence shown here is derived from an EMBL/GenBank/DDBJ whole genome shotgun (WGS) entry which is preliminary data.</text>
</comment>
<feature type="transmembrane region" description="Helical" evidence="2">
    <location>
        <begin position="197"/>
        <end position="215"/>
    </location>
</feature>
<name>A0AAV8YCV1_9CUCU</name>
<dbReference type="AlphaFoldDB" id="A0AAV8YCV1"/>
<feature type="transmembrane region" description="Helical" evidence="2">
    <location>
        <begin position="159"/>
        <end position="177"/>
    </location>
</feature>
<evidence type="ECO:0000256" key="1">
    <source>
        <dbReference type="SAM" id="MobiDB-lite"/>
    </source>
</evidence>
<dbReference type="EMBL" id="JANEYF010002279">
    <property type="protein sequence ID" value="KAJ8948704.1"/>
    <property type="molecule type" value="Genomic_DNA"/>
</dbReference>
<keyword evidence="4" id="KW-1185">Reference proteome</keyword>
<sequence>MVFLVTISIFKHLGTGPTWTNGVNTFAQNCRDNWWSFLLYIQNYYSDFDYICLPQTWYLSADMQMFLLSPLIIIPITLNLRKSSGFMVSMIELLILNLFLIALPMCLKLFVQQYRNDYDTHSRLINYFIGMMLAVFMRAKQDKPFLYMIKKEHIDITNLVVWIVMLLGMLTTVMCYQEIQIMSDSHVSKSVFDPLMRPAWCIGLSWIVYSSYHGYGGGGNARRKQPQNGNTDAEMKRDNVH</sequence>
<evidence type="ECO:0000313" key="3">
    <source>
        <dbReference type="EMBL" id="KAJ8948704.1"/>
    </source>
</evidence>
<dbReference type="PANTHER" id="PTHR11161">
    <property type="entry name" value="O-ACYLTRANSFERASE"/>
    <property type="match status" value="1"/>
</dbReference>
<feature type="transmembrane region" description="Helical" evidence="2">
    <location>
        <begin position="63"/>
        <end position="81"/>
    </location>
</feature>
<keyword evidence="2" id="KW-0472">Membrane</keyword>
<reference evidence="3" key="1">
    <citation type="journal article" date="2023" name="Insect Mol. Biol.">
        <title>Genome sequencing provides insights into the evolution of gene families encoding plant cell wall-degrading enzymes in longhorned beetles.</title>
        <authorList>
            <person name="Shin N.R."/>
            <person name="Okamura Y."/>
            <person name="Kirsch R."/>
            <person name="Pauchet Y."/>
        </authorList>
    </citation>
    <scope>NUCLEOTIDE SEQUENCE</scope>
    <source>
        <strain evidence="3">RBIC_L_NR</strain>
    </source>
</reference>
<keyword evidence="2" id="KW-1133">Transmembrane helix</keyword>
<evidence type="ECO:0000256" key="2">
    <source>
        <dbReference type="SAM" id="Phobius"/>
    </source>
</evidence>
<dbReference type="PANTHER" id="PTHR11161:SF72">
    <property type="entry name" value="FI21449P1"/>
    <property type="match status" value="1"/>
</dbReference>
<accession>A0AAV8YCV1</accession>
<evidence type="ECO:0000313" key="4">
    <source>
        <dbReference type="Proteomes" id="UP001162156"/>
    </source>
</evidence>
<feature type="region of interest" description="Disordered" evidence="1">
    <location>
        <begin position="219"/>
        <end position="241"/>
    </location>
</feature>